<evidence type="ECO:0000256" key="2">
    <source>
        <dbReference type="SAM" id="Phobius"/>
    </source>
</evidence>
<dbReference type="AlphaFoldDB" id="Q8EF43"/>
<keyword evidence="2" id="KW-0472">Membrane</keyword>
<keyword evidence="5" id="KW-1185">Reference proteome</keyword>
<gene>
    <name evidence="4" type="ordered locus">SO_2150</name>
</gene>
<protein>
    <submittedName>
        <fullName evidence="4">Integral membrane transglutaminase family protein with DUF3488 domain</fullName>
    </submittedName>
</protein>
<reference evidence="4 5" key="1">
    <citation type="journal article" date="2002" name="Nat. Biotechnol.">
        <title>Genome sequence of the dissimilatory metal ion-reducing bacterium Shewanella oneidensis.</title>
        <authorList>
            <person name="Heidelberg J.F."/>
            <person name="Paulsen I.T."/>
            <person name="Nelson K.E."/>
            <person name="Gaidos E.J."/>
            <person name="Nelson W.C."/>
            <person name="Read T.D."/>
            <person name="Eisen J.A."/>
            <person name="Seshadri R."/>
            <person name="Ward N."/>
            <person name="Methe B."/>
            <person name="Clayton R.A."/>
            <person name="Meyer T."/>
            <person name="Tsapin A."/>
            <person name="Scott J."/>
            <person name="Beanan M."/>
            <person name="Brinkac L."/>
            <person name="Daugherty S."/>
            <person name="DeBoy R.T."/>
            <person name="Dodson R.J."/>
            <person name="Durkin A.S."/>
            <person name="Haft D.H."/>
            <person name="Kolonay J.F."/>
            <person name="Madupu R."/>
            <person name="Peterson J.D."/>
            <person name="Umayam L.A."/>
            <person name="White O."/>
            <person name="Wolf A.M."/>
            <person name="Vamathevan J."/>
            <person name="Weidman J."/>
            <person name="Impraim M."/>
            <person name="Lee K."/>
            <person name="Berry K."/>
            <person name="Lee C."/>
            <person name="Mueller J."/>
            <person name="Khouri H."/>
            <person name="Gill J."/>
            <person name="Utterback T.R."/>
            <person name="McDonald L.A."/>
            <person name="Feldblyum T.V."/>
            <person name="Smith H.O."/>
            <person name="Venter J.C."/>
            <person name="Nealson K.H."/>
            <person name="Fraser C.M."/>
        </authorList>
    </citation>
    <scope>NUCLEOTIDE SEQUENCE [LARGE SCALE GENOMIC DNA]</scope>
    <source>
        <strain evidence="5">ATCC 700550 / JCM 31522 / CIP 106686 / LMG 19005 / NCIMB 14063 / MR-1</strain>
    </source>
</reference>
<feature type="domain" description="Transglutaminase-like" evidence="3">
    <location>
        <begin position="458"/>
        <end position="529"/>
    </location>
</feature>
<organism evidence="4 5">
    <name type="scientific">Shewanella oneidensis (strain ATCC 700550 / JCM 31522 / CIP 106686 / LMG 19005 / NCIMB 14063 / MR-1)</name>
    <dbReference type="NCBI Taxonomy" id="211586"/>
    <lineage>
        <taxon>Bacteria</taxon>
        <taxon>Pseudomonadati</taxon>
        <taxon>Pseudomonadota</taxon>
        <taxon>Gammaproteobacteria</taxon>
        <taxon>Alteromonadales</taxon>
        <taxon>Shewanellaceae</taxon>
        <taxon>Shewanella</taxon>
    </lineage>
</organism>
<dbReference type="GO" id="GO:0003810">
    <property type="term" value="F:protein-glutamine gamma-glutamyltransferase activity"/>
    <property type="evidence" value="ECO:0000318"/>
    <property type="project" value="GO_Central"/>
</dbReference>
<feature type="transmembrane region" description="Helical" evidence="2">
    <location>
        <begin position="70"/>
        <end position="88"/>
    </location>
</feature>
<evidence type="ECO:0000259" key="3">
    <source>
        <dbReference type="SMART" id="SM00460"/>
    </source>
</evidence>
<feature type="transmembrane region" description="Helical" evidence="2">
    <location>
        <begin position="165"/>
        <end position="185"/>
    </location>
</feature>
<feature type="transmembrane region" description="Helical" evidence="2">
    <location>
        <begin position="142"/>
        <end position="159"/>
    </location>
</feature>
<dbReference type="InterPro" id="IPR038765">
    <property type="entry name" value="Papain-like_cys_pep_sf"/>
</dbReference>
<dbReference type="KEGG" id="son:SO_2150"/>
<dbReference type="InterPro" id="IPR052901">
    <property type="entry name" value="Bact_TGase-like"/>
</dbReference>
<evidence type="ECO:0000313" key="4">
    <source>
        <dbReference type="EMBL" id="AAN55195.1"/>
    </source>
</evidence>
<dbReference type="OrthoDB" id="9804872at2"/>
<dbReference type="STRING" id="211586.SO_2150"/>
<feature type="region of interest" description="Disordered" evidence="1">
    <location>
        <begin position="1"/>
        <end position="21"/>
    </location>
</feature>
<evidence type="ECO:0000313" key="5">
    <source>
        <dbReference type="Proteomes" id="UP000008186"/>
    </source>
</evidence>
<proteinExistence type="predicted"/>
<reference evidence="4 5" key="3">
    <citation type="journal article" date="2008" name="Appl. Environ. Microbiol.">
        <title>Identification of mobile elements and pseudogenes in the Shewanella oneidensis MR-1 genome.</title>
        <authorList>
            <person name="Romine M.F."/>
            <person name="Carlson T.S."/>
            <person name="Norbeck A.D."/>
            <person name="McCue L.A."/>
            <person name="Lipton M.S."/>
        </authorList>
    </citation>
    <scope>NUCLEOTIDE SEQUENCE [LARGE SCALE GENOMIC DNA]</scope>
    <source>
        <strain evidence="5">ATCC 700550 / JCM 31522 / CIP 106686 / LMG 19005 / NCIMB 14063 / MR-1</strain>
    </source>
</reference>
<reference evidence="4 5" key="2">
    <citation type="journal article" date="2005" name="Proteomics">
        <title>Global detection and characterization of hypothetical proteins in Shewanella oneidensis MR-1 using LC-MS based proteomics.</title>
        <authorList>
            <person name="Elias D.A."/>
            <person name="Monroe M.E."/>
            <person name="Marshall M.J."/>
            <person name="Romine M.F."/>
            <person name="Belieav A.S."/>
            <person name="Fredrickson J.K."/>
            <person name="Anderson G.A."/>
            <person name="Smith R.D."/>
            <person name="Lipton M.S."/>
        </authorList>
    </citation>
    <scope>NUCLEOTIDE SEQUENCE [LARGE SCALE GENOMIC DNA]</scope>
    <source>
        <strain evidence="5">ATCC 700550 / JCM 31522 / CIP 106686 / LMG 19005 / NCIMB 14063 / MR-1</strain>
    </source>
</reference>
<feature type="transmembrane region" description="Helical" evidence="2">
    <location>
        <begin position="609"/>
        <end position="631"/>
    </location>
</feature>
<feature type="transmembrane region" description="Helical" evidence="2">
    <location>
        <begin position="95"/>
        <end position="112"/>
    </location>
</feature>
<sequence>MSLKSMTSAMTTESADQQPLNSPKASAAQLNAYRANGPQTGDNISRQTLFWLLLTNLAVLSPLFDKTTPWTLGICAICLLWRIGIYVGKVAKPPRYLVTSLAVGAAITLALVSGTIGLLNALVNLLILGYALKYIEMRSVRDVRAVVIVGYFLIALTFIDHQSMLNTVHLIGVTIINTCVLVTLYQSQHRWQHTAWIGAKLLLQSMPLALLLFLVLPRFAPLWLVPNMKEAQTGLSDSLAVGDISKLTRSSALAFRVSFTDASPTQAELYWRALVLEDYDGLTWRQDAGIKQIQKDAFFFPPSRPDPARQLPSLTPKTQNSTSNSQPRVYRYQVIAEPSHQPWLFGLDVAYSQDDKLVNLPDYRLYALRNVDQRMGYNASSWPQAKMDLTLSAKQRQINLNLPADSNPRARQLADEFKAKYPEPHKRLWAMMGYFNQQPFFYTLTPPPIGRQQVDDFLFENKAGFCAHYASAFIFMARASGIPARMVTGYQGGEYNPQADYLSVYQYMAHAWAEVWLENEGWVRFDPTAMVAPNRIEQGFDAEFSPEQSYLQESPFSSLRFKSMPWLNELRQRFASVDYYWSLWVLGFNQERQNKVLSGILGDVTKAKVAMFMSVCIGLIGLYIAYSVGLFRFKREQDPISAKYQRICQRLSKFGIARPAHLGPNAFAAQLIDTHQQQSPQFCREFDTFTQSYVALKYQNLADNDYQVALKRFNAAAKALNWLLFGPSKQLK</sequence>
<dbReference type="PATRIC" id="fig|211586.12.peg.2066"/>
<keyword evidence="2" id="KW-1133">Transmembrane helix</keyword>
<dbReference type="PANTHER" id="PTHR42736">
    <property type="entry name" value="PROTEIN-GLUTAMINE GAMMA-GLUTAMYLTRANSFERASE"/>
    <property type="match status" value="1"/>
</dbReference>
<dbReference type="InterPro" id="IPR021878">
    <property type="entry name" value="TgpA_N"/>
</dbReference>
<dbReference type="PhylomeDB" id="Q8EF43"/>
<dbReference type="Pfam" id="PF11992">
    <property type="entry name" value="TgpA_N"/>
    <property type="match status" value="1"/>
</dbReference>
<dbReference type="SMART" id="SM00460">
    <property type="entry name" value="TGc"/>
    <property type="match status" value="1"/>
</dbReference>
<dbReference type="HOGENOM" id="CLU_012397_0_0_6"/>
<evidence type="ECO:0000256" key="1">
    <source>
        <dbReference type="SAM" id="MobiDB-lite"/>
    </source>
</evidence>
<reference evidence="4 5" key="4">
    <citation type="journal article" date="2011" name="BMC Genomics">
        <title>Genome-wide protein localization prediction strategies for gram negative bacteria.</title>
        <authorList>
            <person name="Romine M.F."/>
        </authorList>
    </citation>
    <scope>NUCLEOTIDE SEQUENCE [LARGE SCALE GENOMIC DNA]</scope>
    <source>
        <strain evidence="5">ATCC 700550 / JCM 31522 / CIP 106686 / LMG 19005 / NCIMB 14063 / MR-1</strain>
    </source>
</reference>
<dbReference type="BioCyc" id="SONE211586:G1GMP-1977-MONOMER"/>
<dbReference type="eggNOG" id="COG1305">
    <property type="taxonomic scope" value="Bacteria"/>
</dbReference>
<dbReference type="Gene3D" id="3.10.620.30">
    <property type="match status" value="1"/>
</dbReference>
<dbReference type="PaxDb" id="211586-SO_2150"/>
<dbReference type="SUPFAM" id="SSF54001">
    <property type="entry name" value="Cysteine proteinases"/>
    <property type="match status" value="1"/>
</dbReference>
<dbReference type="EMBL" id="AE014299">
    <property type="protein sequence ID" value="AAN55195.1"/>
    <property type="molecule type" value="Genomic_DNA"/>
</dbReference>
<dbReference type="Pfam" id="PF01841">
    <property type="entry name" value="Transglut_core"/>
    <property type="match status" value="1"/>
</dbReference>
<dbReference type="InterPro" id="IPR002931">
    <property type="entry name" value="Transglutaminase-like"/>
</dbReference>
<keyword evidence="2" id="KW-0812">Transmembrane</keyword>
<accession>Q8EF43</accession>
<dbReference type="Proteomes" id="UP000008186">
    <property type="component" value="Chromosome"/>
</dbReference>
<dbReference type="PANTHER" id="PTHR42736:SF1">
    <property type="entry name" value="PROTEIN-GLUTAMINE GAMMA-GLUTAMYLTRANSFERASE"/>
    <property type="match status" value="1"/>
</dbReference>
<name>Q8EF43_SHEON</name>